<dbReference type="Pfam" id="PF04182">
    <property type="entry name" value="B-block_TFIIIC"/>
    <property type="match status" value="1"/>
</dbReference>
<dbReference type="InterPro" id="IPR035625">
    <property type="entry name" value="Tfc3-like_eWH"/>
</dbReference>
<dbReference type="Proteomes" id="UP000187013">
    <property type="component" value="Unassembled WGS sequence"/>
</dbReference>
<dbReference type="GO" id="GO:0000127">
    <property type="term" value="C:transcription factor TFIIIC complex"/>
    <property type="evidence" value="ECO:0007669"/>
    <property type="project" value="InterPro"/>
</dbReference>
<sequence>MSQIPVFPDELVHLVCEVIAYNKGEITLPELWRSSESFIGLSDDKLKEFVFSCVSSHPDITLYERGMSSEKLYSEVEGNEDSYTLRISEDALWTILTGYRKKEANIGGFAFELLLEIAKAGDKGINTKDLALATNQDPRSITGRVKKIGHLICSVQMIYKGHVVKLLKLKRYSESDNAVKPYINLRDYLGQIVDVVKKSKNGVRQIIDLKRELKFDVEKRLSKAFIAAIAWLDEKEYLKKVLLVSPTNPSVKIRCVKYLRDYVHEDKSTNDFDYESEPGDDPLDDDKIGLEEEDAYEGLDSSNATNILQEEGLLVQDEKSAEKDEILMNRFYPIQNQTYDMTEKAGLQGISTMDVIKRLTGRDYKRAFTKSSEYYVESVGKPKSNVDEYSIVRVYDFEGRKKFYRFFTEENFKKLTGAPQAHISGRFEPIENQAETLAELNESNFIPLSSSLRFIDNGGQESFFWNGEIKSPVSVSSRGRKRKQEDVAAIQKAISANNKRRSVKQKERLPSVSRPDSAASGGDVVNSPSVASDNDGSNKPRVLEIGGFSAGSLRSLWRQRAILEVVRKAGGVTYLREQFFEDVSHFMGSNTLLDKKTVRGDVNLMLQNEKLRMEDEPHTGKRIIYLPEIDPNAIANYIIKEKDNKKAYFKDVIHNTDIYFFDQTEKHRFHRGVKSAERVRNYQDRSRSKKGSQQKAWKKKTEDALSLQRQYKLSRDLTAVGEKEPSKKNVKAGKGKKKALFQVGNKLGVRALVMAVVITKSIKNEILWDEITKLFPSNSLSNLKKQWTAQRIRMGHVGWRAYVDKWRKILVSATREERVTLEDVERLDLPKLIDLWITSDIDEDQKPILLYRDYLENKKRYTLIRVGTNVGMKSGLAMSSMIQRETSSLKKIFVYDNCDASSKQLLPWGTEGDVRAVIRSILYDHPDTSREKIEILSTIPKELVDKVIMDMAKEKHLYLQGSRLEATDTIKEFLQARGNYKMFEQCEMYRNKLEEMFQAGNGVIISEEIPDVASWIFIDLIAQSKVNLDVIPTVDSSQKLSYVTRRLGIRGLTPPLVMSAKKSTKLTKEVQVPLPMGEPNSKLWVDGMGCLRRDVWKCLLSMITNEILFNPGVTVDMLEQNCNFVLSKRELGDICRWLLKKGLVSETPFEGLQAGHEWYTLLR</sequence>
<feature type="domain" description="Transcription factor tau 138 kDa subunit extended winged helix" evidence="9">
    <location>
        <begin position="552"/>
        <end position="642"/>
    </location>
</feature>
<dbReference type="CDD" id="cd16169">
    <property type="entry name" value="Tau138_eWH"/>
    <property type="match status" value="1"/>
</dbReference>
<dbReference type="Pfam" id="PF21552">
    <property type="entry name" value="WHD_TFC3"/>
    <property type="match status" value="1"/>
</dbReference>
<keyword evidence="3" id="KW-0238">DNA-binding</keyword>
<dbReference type="EMBL" id="BDGX01000051">
    <property type="protein sequence ID" value="GAV55814.1"/>
    <property type="molecule type" value="Genomic_DNA"/>
</dbReference>
<evidence type="ECO:0000313" key="10">
    <source>
        <dbReference type="EMBL" id="GAV55814.1"/>
    </source>
</evidence>
<name>A0A1Q3AJB4_ZYGRO</name>
<evidence type="ECO:0000256" key="2">
    <source>
        <dbReference type="ARBA" id="ARBA00022553"/>
    </source>
</evidence>
<feature type="domain" description="Transcription factor tau subunit sfc3/Tfc3 C-terminal" evidence="8">
    <location>
        <begin position="743"/>
        <end position="1119"/>
    </location>
</feature>
<keyword evidence="5" id="KW-0539">Nucleus</keyword>
<evidence type="ECO:0000256" key="1">
    <source>
        <dbReference type="ARBA" id="ARBA00004123"/>
    </source>
</evidence>
<feature type="domain" description="B-block binding subunit of TFIIIC" evidence="7">
    <location>
        <begin position="108"/>
        <end position="174"/>
    </location>
</feature>
<evidence type="ECO:0000256" key="5">
    <source>
        <dbReference type="ARBA" id="ARBA00023242"/>
    </source>
</evidence>
<protein>
    <submittedName>
        <fullName evidence="10">Uncharacterized protein</fullName>
    </submittedName>
</protein>
<dbReference type="Pfam" id="PF20222">
    <property type="entry name" value="DUF6581"/>
    <property type="match status" value="1"/>
</dbReference>
<dbReference type="OrthoDB" id="68020at2759"/>
<evidence type="ECO:0000313" key="11">
    <source>
        <dbReference type="Proteomes" id="UP000187013"/>
    </source>
</evidence>
<evidence type="ECO:0000259" key="9">
    <source>
        <dbReference type="Pfam" id="PF21552"/>
    </source>
</evidence>
<dbReference type="PANTHER" id="PTHR15180:SF1">
    <property type="entry name" value="GENERAL TRANSCRIPTION FACTOR 3C POLYPEPTIDE 1"/>
    <property type="match status" value="1"/>
</dbReference>
<evidence type="ECO:0000259" key="7">
    <source>
        <dbReference type="Pfam" id="PF04182"/>
    </source>
</evidence>
<dbReference type="InterPro" id="IPR046488">
    <property type="entry name" value="Sfc3/Tfc3_C"/>
</dbReference>
<dbReference type="GO" id="GO:0005634">
    <property type="term" value="C:nucleus"/>
    <property type="evidence" value="ECO:0007669"/>
    <property type="project" value="UniProtKB-SubCell"/>
</dbReference>
<dbReference type="GO" id="GO:0006384">
    <property type="term" value="P:transcription initiation at RNA polymerase III promoter"/>
    <property type="evidence" value="ECO:0007669"/>
    <property type="project" value="InterPro"/>
</dbReference>
<evidence type="ECO:0000256" key="4">
    <source>
        <dbReference type="ARBA" id="ARBA00023163"/>
    </source>
</evidence>
<accession>A0A1Q3AJB4</accession>
<dbReference type="PANTHER" id="PTHR15180">
    <property type="entry name" value="GENERAL TRANSCRIPTION FACTOR 3C POLYPEPTIDE 1"/>
    <property type="match status" value="1"/>
</dbReference>
<feature type="compositionally biased region" description="Basic and acidic residues" evidence="6">
    <location>
        <begin position="674"/>
        <end position="686"/>
    </location>
</feature>
<feature type="region of interest" description="Disordered" evidence="6">
    <location>
        <begin position="673"/>
        <end position="699"/>
    </location>
</feature>
<feature type="compositionally biased region" description="Basic residues" evidence="6">
    <location>
        <begin position="687"/>
        <end position="698"/>
    </location>
</feature>
<dbReference type="InterPro" id="IPR049543">
    <property type="entry name" value="WHD_TFC3"/>
</dbReference>
<comment type="caution">
    <text evidence="10">The sequence shown here is derived from an EMBL/GenBank/DDBJ whole genome shotgun (WGS) entry which is preliminary data.</text>
</comment>
<dbReference type="GO" id="GO:0003677">
    <property type="term" value="F:DNA binding"/>
    <property type="evidence" value="ECO:0007669"/>
    <property type="project" value="UniProtKB-KW"/>
</dbReference>
<proteinExistence type="predicted"/>
<comment type="subcellular location">
    <subcellularLocation>
        <location evidence="1">Nucleus</location>
    </subcellularLocation>
</comment>
<reference evidence="10 11" key="1">
    <citation type="submission" date="2016-08" db="EMBL/GenBank/DDBJ databases">
        <title>Draft genome sequence of allopolyploid Zygosaccharomyces rouxii.</title>
        <authorList>
            <person name="Watanabe J."/>
            <person name="Uehara K."/>
            <person name="Mogi Y."/>
            <person name="Tsukioka Y."/>
        </authorList>
    </citation>
    <scope>NUCLEOTIDE SEQUENCE [LARGE SCALE GENOMIC DNA]</scope>
    <source>
        <strain evidence="10 11">NBRC 110957</strain>
    </source>
</reference>
<feature type="compositionally biased region" description="Polar residues" evidence="6">
    <location>
        <begin position="526"/>
        <end position="535"/>
    </location>
</feature>
<organism evidence="10 11">
    <name type="scientific">Zygosaccharomyces rouxii</name>
    <dbReference type="NCBI Taxonomy" id="4956"/>
    <lineage>
        <taxon>Eukaryota</taxon>
        <taxon>Fungi</taxon>
        <taxon>Dikarya</taxon>
        <taxon>Ascomycota</taxon>
        <taxon>Saccharomycotina</taxon>
        <taxon>Saccharomycetes</taxon>
        <taxon>Saccharomycetales</taxon>
        <taxon>Saccharomycetaceae</taxon>
        <taxon>Zygosaccharomyces</taxon>
    </lineage>
</organism>
<keyword evidence="4" id="KW-0804">Transcription</keyword>
<evidence type="ECO:0000256" key="3">
    <source>
        <dbReference type="ARBA" id="ARBA00023125"/>
    </source>
</evidence>
<evidence type="ECO:0000256" key="6">
    <source>
        <dbReference type="SAM" id="MobiDB-lite"/>
    </source>
</evidence>
<dbReference type="InterPro" id="IPR007309">
    <property type="entry name" value="TFIIIC_Bblock-bd"/>
</dbReference>
<dbReference type="InterPro" id="IPR044210">
    <property type="entry name" value="Tfc3-like"/>
</dbReference>
<feature type="region of interest" description="Disordered" evidence="6">
    <location>
        <begin position="498"/>
        <end position="538"/>
    </location>
</feature>
<evidence type="ECO:0000259" key="8">
    <source>
        <dbReference type="Pfam" id="PF20222"/>
    </source>
</evidence>
<keyword evidence="2" id="KW-0597">Phosphoprotein</keyword>
<dbReference type="GO" id="GO:0042791">
    <property type="term" value="P:5S class rRNA transcription by RNA polymerase III"/>
    <property type="evidence" value="ECO:0007669"/>
    <property type="project" value="TreeGrafter"/>
</dbReference>
<dbReference type="AlphaFoldDB" id="A0A1Q3AJB4"/>
<gene>
    <name evidence="10" type="ORF">ZYGR_0AY02070</name>
</gene>